<organism evidence="5 6">
    <name type="scientific">Hondaea fermentalgiana</name>
    <dbReference type="NCBI Taxonomy" id="2315210"/>
    <lineage>
        <taxon>Eukaryota</taxon>
        <taxon>Sar</taxon>
        <taxon>Stramenopiles</taxon>
        <taxon>Bigyra</taxon>
        <taxon>Labyrinthulomycetes</taxon>
        <taxon>Thraustochytrida</taxon>
        <taxon>Thraustochytriidae</taxon>
        <taxon>Hondaea</taxon>
    </lineage>
</organism>
<keyword evidence="6" id="KW-1185">Reference proteome</keyword>
<feature type="compositionally biased region" description="Low complexity" evidence="3">
    <location>
        <begin position="325"/>
        <end position="342"/>
    </location>
</feature>
<comment type="similarity">
    <text evidence="1">Belongs to the TBCC family.</text>
</comment>
<dbReference type="PROSITE" id="PS51329">
    <property type="entry name" value="C_CAP_COFACTOR_C"/>
    <property type="match status" value="1"/>
</dbReference>
<accession>A0A2R5GJF8</accession>
<dbReference type="CDD" id="cd04508">
    <property type="entry name" value="Tudor_SF"/>
    <property type="match status" value="1"/>
</dbReference>
<keyword evidence="2" id="KW-0547">Nucleotide-binding</keyword>
<evidence type="ECO:0000256" key="3">
    <source>
        <dbReference type="SAM" id="MobiDB-lite"/>
    </source>
</evidence>
<evidence type="ECO:0000256" key="1">
    <source>
        <dbReference type="ARBA" id="ARBA00008848"/>
    </source>
</evidence>
<dbReference type="Gene3D" id="2.160.20.70">
    <property type="match status" value="1"/>
</dbReference>
<dbReference type="GO" id="GO:0005929">
    <property type="term" value="C:cilium"/>
    <property type="evidence" value="ECO:0007669"/>
    <property type="project" value="TreeGrafter"/>
</dbReference>
<feature type="region of interest" description="Disordered" evidence="3">
    <location>
        <begin position="304"/>
        <end position="380"/>
    </location>
</feature>
<evidence type="ECO:0000256" key="2">
    <source>
        <dbReference type="ARBA" id="ARBA00022741"/>
    </source>
</evidence>
<dbReference type="InterPro" id="IPR017901">
    <property type="entry name" value="C-CAP_CF_C-like"/>
</dbReference>
<gene>
    <name evidence="5" type="ORF">FCC1311_072432</name>
</gene>
<dbReference type="SMART" id="SM00673">
    <property type="entry name" value="CARP"/>
    <property type="match status" value="2"/>
</dbReference>
<comment type="caution">
    <text evidence="5">The sequence shown here is derived from an EMBL/GenBank/DDBJ whole genome shotgun (WGS) entry which is preliminary data.</text>
</comment>
<evidence type="ECO:0000313" key="6">
    <source>
        <dbReference type="Proteomes" id="UP000241890"/>
    </source>
</evidence>
<feature type="domain" description="C-CAP/cofactor C-like" evidence="4">
    <location>
        <begin position="83"/>
        <end position="243"/>
    </location>
</feature>
<dbReference type="InterPro" id="IPR039093">
    <property type="entry name" value="XRP2"/>
</dbReference>
<dbReference type="GO" id="GO:0000166">
    <property type="term" value="F:nucleotide binding"/>
    <property type="evidence" value="ECO:0007669"/>
    <property type="project" value="UniProtKB-KW"/>
</dbReference>
<dbReference type="InterPro" id="IPR006599">
    <property type="entry name" value="CARP_motif"/>
</dbReference>
<evidence type="ECO:0000259" key="4">
    <source>
        <dbReference type="PROSITE" id="PS51329"/>
    </source>
</evidence>
<dbReference type="InterPro" id="IPR016098">
    <property type="entry name" value="CAP/MinC_C"/>
</dbReference>
<feature type="compositionally biased region" description="Pro residues" evidence="3">
    <location>
        <begin position="313"/>
        <end position="324"/>
    </location>
</feature>
<protein>
    <submittedName>
        <fullName evidence="5">Tubulin-specific chaperone C</fullName>
    </submittedName>
</protein>
<evidence type="ECO:0000313" key="5">
    <source>
        <dbReference type="EMBL" id="GBG31022.1"/>
    </source>
</evidence>
<dbReference type="Proteomes" id="UP000241890">
    <property type="component" value="Unassembled WGS sequence"/>
</dbReference>
<dbReference type="Gene3D" id="2.30.30.140">
    <property type="match status" value="1"/>
</dbReference>
<dbReference type="Pfam" id="PF07986">
    <property type="entry name" value="TBCC"/>
    <property type="match status" value="1"/>
</dbReference>
<proteinExistence type="inferred from homology"/>
<sequence>MNVLKKISPLPLGGGSAKAQVHANGASVEAKVKGWKKFYKGTITGFDAATGTYSVEFEDGDKKDGVKGFNIRAKASAKQTYTAPDGKTFEDRAEFRKYVSETFYSFHERKGESLMKNAGEIDGQTFALRGLEECEVQLMDHADQVLVDGISNCKILIGPSSESVFVRNAKNCQFFIACKQFRCRDCESCTVSLYSKTEPVVETSTGMRFYPYAAAYPGQAAHFAKANLPAEHNHWCNVFDFNKGDSSIPEPHWELIPESEGWPQWSLGGDGAENPVPKDARAEVVPKEGGFAISVSQNEAQTAFDNAQQQTAPQPPPSLAPVPPAASATAVPVSETTAVEEASPTANAGEASNIATSDAGAAMAESVDAAKTQDAQQTEE</sequence>
<dbReference type="InParanoid" id="A0A2R5GJF8"/>
<dbReference type="GO" id="GO:1990075">
    <property type="term" value="C:periciliary membrane compartment"/>
    <property type="evidence" value="ECO:0007669"/>
    <property type="project" value="TreeGrafter"/>
</dbReference>
<dbReference type="EMBL" id="BEYU01000088">
    <property type="protein sequence ID" value="GBG31022.1"/>
    <property type="molecule type" value="Genomic_DNA"/>
</dbReference>
<dbReference type="PANTHER" id="PTHR15440">
    <property type="entry name" value="XRP2 PROTEIN"/>
    <property type="match status" value="1"/>
</dbReference>
<dbReference type="AlphaFoldDB" id="A0A2R5GJF8"/>
<reference evidence="5 6" key="1">
    <citation type="submission" date="2017-12" db="EMBL/GenBank/DDBJ databases">
        <title>Sequencing, de novo assembly and annotation of complete genome of a new Thraustochytrid species, strain FCC1311.</title>
        <authorList>
            <person name="Sedici K."/>
            <person name="Godart F."/>
            <person name="Aiese Cigliano R."/>
            <person name="Sanseverino W."/>
            <person name="Barakat M."/>
            <person name="Ortet P."/>
            <person name="Marechal E."/>
            <person name="Cagnac O."/>
            <person name="Amato A."/>
        </authorList>
    </citation>
    <scope>NUCLEOTIDE SEQUENCE [LARGE SCALE GENOMIC DNA]</scope>
</reference>
<dbReference type="GO" id="GO:0005096">
    <property type="term" value="F:GTPase activator activity"/>
    <property type="evidence" value="ECO:0007669"/>
    <property type="project" value="InterPro"/>
</dbReference>
<dbReference type="PANTHER" id="PTHR15440:SF0">
    <property type="entry name" value="PROTEIN XRP2"/>
    <property type="match status" value="1"/>
</dbReference>
<name>A0A2R5GJF8_9STRA</name>
<dbReference type="GO" id="GO:0006892">
    <property type="term" value="P:post-Golgi vesicle-mediated transport"/>
    <property type="evidence" value="ECO:0007669"/>
    <property type="project" value="TreeGrafter"/>
</dbReference>
<dbReference type="InterPro" id="IPR012945">
    <property type="entry name" value="Tubulin-bd_cofactor_C_dom"/>
</dbReference>
<dbReference type="OrthoDB" id="194775at2759"/>